<accession>A0A943I4H9</accession>
<name>A0A943I4H9_9FIRM</name>
<reference evidence="10" key="1">
    <citation type="submission" date="2021-02" db="EMBL/GenBank/DDBJ databases">
        <title>Infant gut strain persistence is associated with maternal origin, phylogeny, and functional potential including surface adhesion and iron acquisition.</title>
        <authorList>
            <person name="Lou Y.C."/>
        </authorList>
    </citation>
    <scope>NUCLEOTIDE SEQUENCE</scope>
    <source>
        <strain evidence="10">L3_106_000M1_dasL3_106_000M1_concoct_15</strain>
    </source>
</reference>
<dbReference type="Gene3D" id="1.10.1760.20">
    <property type="match status" value="1"/>
</dbReference>
<dbReference type="InterPro" id="IPR024529">
    <property type="entry name" value="ECF_trnsprt_substrate-spec"/>
</dbReference>
<feature type="transmembrane region" description="Helical" evidence="9">
    <location>
        <begin position="85"/>
        <end position="104"/>
    </location>
</feature>
<evidence type="ECO:0000256" key="4">
    <source>
        <dbReference type="ARBA" id="ARBA00022475"/>
    </source>
</evidence>
<feature type="transmembrane region" description="Helical" evidence="9">
    <location>
        <begin position="12"/>
        <end position="35"/>
    </location>
</feature>
<protein>
    <recommendedName>
        <fullName evidence="8">Riboflavin transporter</fullName>
    </recommendedName>
</protein>
<evidence type="ECO:0000256" key="8">
    <source>
        <dbReference type="PIRNR" id="PIRNR037778"/>
    </source>
</evidence>
<dbReference type="PANTHER" id="PTHR38438:SF1">
    <property type="entry name" value="RIBOFLAVIN TRANSPORTER RIBU"/>
    <property type="match status" value="1"/>
</dbReference>
<evidence type="ECO:0000256" key="3">
    <source>
        <dbReference type="ARBA" id="ARBA00022448"/>
    </source>
</evidence>
<sequence>MFVNRPLTTRAVVFIGLLGALSFLLMSFEFPLPFAPAYMKFEISDMPALFGGFFLGPIAGALAAFVKILLKLVIIGTNSALVGEVMNLFCSIAYVVPSTIFYHLHHSKKGALYALVAGSLIASIFAVVTNYYFAIPMYVKLYGIPLETILKMGHAVNPLVQSLMDYLLFTVLPFNLIKYAIVSFLTYLVYKKASVALTEIVNRLDQ</sequence>
<dbReference type="AlphaFoldDB" id="A0A943I4H9"/>
<comment type="subcellular location">
    <subcellularLocation>
        <location evidence="1">Cell membrane</location>
        <topology evidence="1">Multi-pass membrane protein</topology>
    </subcellularLocation>
</comment>
<evidence type="ECO:0000256" key="6">
    <source>
        <dbReference type="ARBA" id="ARBA00022989"/>
    </source>
</evidence>
<keyword evidence="4 8" id="KW-1003">Cell membrane</keyword>
<dbReference type="PIRSF" id="PIRSF037778">
    <property type="entry name" value="UCP037778_transp_RibU"/>
    <property type="match status" value="1"/>
</dbReference>
<evidence type="ECO:0000313" key="11">
    <source>
        <dbReference type="Proteomes" id="UP000754226"/>
    </source>
</evidence>
<comment type="similarity">
    <text evidence="2 8">Belongs to the prokaryotic riboflavin transporter (P-RFT) (TC 2.A.87) family.</text>
</comment>
<dbReference type="PANTHER" id="PTHR38438">
    <property type="entry name" value="RIBOFLAVIN TRANSPORTER RIBU"/>
    <property type="match status" value="1"/>
</dbReference>
<organism evidence="10 11">
    <name type="scientific">Acidaminococcus intestini</name>
    <dbReference type="NCBI Taxonomy" id="187327"/>
    <lineage>
        <taxon>Bacteria</taxon>
        <taxon>Bacillati</taxon>
        <taxon>Bacillota</taxon>
        <taxon>Negativicutes</taxon>
        <taxon>Acidaminococcales</taxon>
        <taxon>Acidaminococcaceae</taxon>
        <taxon>Acidaminococcus</taxon>
    </lineage>
</organism>
<feature type="transmembrane region" description="Helical" evidence="9">
    <location>
        <begin position="111"/>
        <end position="133"/>
    </location>
</feature>
<evidence type="ECO:0000256" key="2">
    <source>
        <dbReference type="ARBA" id="ARBA00005540"/>
    </source>
</evidence>
<dbReference type="Pfam" id="PF12822">
    <property type="entry name" value="ECF_trnsprt"/>
    <property type="match status" value="1"/>
</dbReference>
<evidence type="ECO:0000256" key="1">
    <source>
        <dbReference type="ARBA" id="ARBA00004651"/>
    </source>
</evidence>
<evidence type="ECO:0000256" key="5">
    <source>
        <dbReference type="ARBA" id="ARBA00022692"/>
    </source>
</evidence>
<dbReference type="GO" id="GO:0005886">
    <property type="term" value="C:plasma membrane"/>
    <property type="evidence" value="ECO:0007669"/>
    <property type="project" value="UniProtKB-SubCell"/>
</dbReference>
<evidence type="ECO:0000313" key="10">
    <source>
        <dbReference type="EMBL" id="MBS5519561.1"/>
    </source>
</evidence>
<comment type="function">
    <text evidence="8">Probably a riboflavin-binding protein that interacts with the energy-coupling factor (ECF) ABC-transporter complex.</text>
</comment>
<evidence type="ECO:0000256" key="7">
    <source>
        <dbReference type="ARBA" id="ARBA00023136"/>
    </source>
</evidence>
<comment type="caution">
    <text evidence="10">The sequence shown here is derived from an EMBL/GenBank/DDBJ whole genome shotgun (WGS) entry which is preliminary data.</text>
</comment>
<feature type="transmembrane region" description="Helical" evidence="9">
    <location>
        <begin position="47"/>
        <end position="70"/>
    </location>
</feature>
<dbReference type="EMBL" id="JAGZCZ010000005">
    <property type="protein sequence ID" value="MBS5519561.1"/>
    <property type="molecule type" value="Genomic_DNA"/>
</dbReference>
<proteinExistence type="inferred from homology"/>
<dbReference type="InterPro" id="IPR025720">
    <property type="entry name" value="RibU"/>
</dbReference>
<dbReference type="GO" id="GO:0032217">
    <property type="term" value="F:riboflavin transmembrane transporter activity"/>
    <property type="evidence" value="ECO:0007669"/>
    <property type="project" value="UniProtKB-UniRule"/>
</dbReference>
<keyword evidence="6 9" id="KW-1133">Transmembrane helix</keyword>
<keyword evidence="3 8" id="KW-0813">Transport</keyword>
<gene>
    <name evidence="10" type="ORF">KHX13_04400</name>
</gene>
<dbReference type="Proteomes" id="UP000754226">
    <property type="component" value="Unassembled WGS sequence"/>
</dbReference>
<feature type="transmembrane region" description="Helical" evidence="9">
    <location>
        <begin position="166"/>
        <end position="190"/>
    </location>
</feature>
<evidence type="ECO:0000256" key="9">
    <source>
        <dbReference type="SAM" id="Phobius"/>
    </source>
</evidence>
<keyword evidence="5 9" id="KW-0812">Transmembrane</keyword>
<keyword evidence="7 8" id="KW-0472">Membrane</keyword>